<evidence type="ECO:0000256" key="6">
    <source>
        <dbReference type="SAM" id="Phobius"/>
    </source>
</evidence>
<proteinExistence type="inferred from homology"/>
<accession>A0AAW7X7P8</accession>
<comment type="similarity">
    <text evidence="2">Belongs to the UPF0382 family.</text>
</comment>
<feature type="transmembrane region" description="Helical" evidence="6">
    <location>
        <begin position="68"/>
        <end position="92"/>
    </location>
</feature>
<feature type="transmembrane region" description="Helical" evidence="6">
    <location>
        <begin position="104"/>
        <end position="121"/>
    </location>
</feature>
<reference evidence="7" key="1">
    <citation type="submission" date="2023-07" db="EMBL/GenBank/DDBJ databases">
        <title>Genome content predicts the carbon catabolic preferences of heterotrophic bacteria.</title>
        <authorList>
            <person name="Gralka M."/>
        </authorList>
    </citation>
    <scope>NUCLEOTIDE SEQUENCE</scope>
    <source>
        <strain evidence="7">I3M17_2</strain>
    </source>
</reference>
<evidence type="ECO:0000256" key="5">
    <source>
        <dbReference type="ARBA" id="ARBA00023136"/>
    </source>
</evidence>
<dbReference type="InterPro" id="IPR006696">
    <property type="entry name" value="DUF423"/>
</dbReference>
<evidence type="ECO:0000256" key="4">
    <source>
        <dbReference type="ARBA" id="ARBA00022989"/>
    </source>
</evidence>
<keyword evidence="4 6" id="KW-1133">Transmembrane helix</keyword>
<dbReference type="Proteomes" id="UP001169760">
    <property type="component" value="Unassembled WGS sequence"/>
</dbReference>
<dbReference type="PANTHER" id="PTHR43461">
    <property type="entry name" value="TRANSMEMBRANE PROTEIN 256"/>
    <property type="match status" value="1"/>
</dbReference>
<dbReference type="PANTHER" id="PTHR43461:SF1">
    <property type="entry name" value="TRANSMEMBRANE PROTEIN 256"/>
    <property type="match status" value="1"/>
</dbReference>
<evidence type="ECO:0000256" key="2">
    <source>
        <dbReference type="ARBA" id="ARBA00009694"/>
    </source>
</evidence>
<protein>
    <submittedName>
        <fullName evidence="7">DUF423 domain-containing protein</fullName>
    </submittedName>
</protein>
<sequence length="123" mass="12666">MIAKTYLIVAASMGMLSVMLGAFAAHGLKGKLSETLLHAFQTGVQYLFFHALALLAVAILLRSITSVWLHGAGALFIAGALLFSGSLFGLALGGPSWLGPVTPLGGLCFILGWAALIVAAVKI</sequence>
<dbReference type="GO" id="GO:0005886">
    <property type="term" value="C:plasma membrane"/>
    <property type="evidence" value="ECO:0007669"/>
    <property type="project" value="TreeGrafter"/>
</dbReference>
<evidence type="ECO:0000256" key="1">
    <source>
        <dbReference type="ARBA" id="ARBA00004141"/>
    </source>
</evidence>
<gene>
    <name evidence="7" type="ORF">Q4521_14045</name>
</gene>
<dbReference type="RefSeq" id="WP_303493220.1">
    <property type="nucleotide sequence ID" value="NZ_JAUOPB010000010.1"/>
</dbReference>
<organism evidence="7 8">
    <name type="scientific">Saccharophagus degradans</name>
    <dbReference type="NCBI Taxonomy" id="86304"/>
    <lineage>
        <taxon>Bacteria</taxon>
        <taxon>Pseudomonadati</taxon>
        <taxon>Pseudomonadota</taxon>
        <taxon>Gammaproteobacteria</taxon>
        <taxon>Cellvibrionales</taxon>
        <taxon>Cellvibrionaceae</taxon>
        <taxon>Saccharophagus</taxon>
    </lineage>
</organism>
<evidence type="ECO:0000313" key="7">
    <source>
        <dbReference type="EMBL" id="MDO6423599.1"/>
    </source>
</evidence>
<name>A0AAW7X7P8_9GAMM</name>
<keyword evidence="3 6" id="KW-0812">Transmembrane</keyword>
<dbReference type="EMBL" id="JAUOPB010000010">
    <property type="protein sequence ID" value="MDO6423599.1"/>
    <property type="molecule type" value="Genomic_DNA"/>
</dbReference>
<dbReference type="AlphaFoldDB" id="A0AAW7X7P8"/>
<comment type="subcellular location">
    <subcellularLocation>
        <location evidence="1">Membrane</location>
        <topology evidence="1">Multi-pass membrane protein</topology>
    </subcellularLocation>
</comment>
<evidence type="ECO:0000313" key="8">
    <source>
        <dbReference type="Proteomes" id="UP001169760"/>
    </source>
</evidence>
<keyword evidence="5 6" id="KW-0472">Membrane</keyword>
<feature type="transmembrane region" description="Helical" evidence="6">
    <location>
        <begin position="43"/>
        <end position="61"/>
    </location>
</feature>
<dbReference type="Pfam" id="PF04241">
    <property type="entry name" value="DUF423"/>
    <property type="match status" value="1"/>
</dbReference>
<comment type="caution">
    <text evidence="7">The sequence shown here is derived from an EMBL/GenBank/DDBJ whole genome shotgun (WGS) entry which is preliminary data.</text>
</comment>
<evidence type="ECO:0000256" key="3">
    <source>
        <dbReference type="ARBA" id="ARBA00022692"/>
    </source>
</evidence>